<dbReference type="AlphaFoldDB" id="A0A6I9VR21"/>
<evidence type="ECO:0000313" key="1">
    <source>
        <dbReference type="Proteomes" id="UP001652620"/>
    </source>
</evidence>
<protein>
    <submittedName>
        <fullName evidence="2">Uncharacterized protein LOC105233113 isoform X3</fullName>
    </submittedName>
</protein>
<name>A0A6I9VR21_BACDO</name>
<gene>
    <name evidence="2" type="primary">LOC105233113</name>
</gene>
<dbReference type="OrthoDB" id="8049952at2759"/>
<accession>A0A6I9VR21</accession>
<dbReference type="GeneID" id="105233113"/>
<dbReference type="Proteomes" id="UP001652620">
    <property type="component" value="Chromosome 4"/>
</dbReference>
<organism evidence="1 2">
    <name type="scientific">Bactrocera dorsalis</name>
    <name type="common">Oriental fruit fly</name>
    <name type="synonym">Dacus dorsalis</name>
    <dbReference type="NCBI Taxonomy" id="27457"/>
    <lineage>
        <taxon>Eukaryota</taxon>
        <taxon>Metazoa</taxon>
        <taxon>Ecdysozoa</taxon>
        <taxon>Arthropoda</taxon>
        <taxon>Hexapoda</taxon>
        <taxon>Insecta</taxon>
        <taxon>Pterygota</taxon>
        <taxon>Neoptera</taxon>
        <taxon>Endopterygota</taxon>
        <taxon>Diptera</taxon>
        <taxon>Brachycera</taxon>
        <taxon>Muscomorpha</taxon>
        <taxon>Tephritoidea</taxon>
        <taxon>Tephritidae</taxon>
        <taxon>Bactrocera</taxon>
        <taxon>Bactrocera</taxon>
    </lineage>
</organism>
<reference evidence="2" key="1">
    <citation type="submission" date="2025-08" db="UniProtKB">
        <authorList>
            <consortium name="RefSeq"/>
        </authorList>
    </citation>
    <scope>IDENTIFICATION</scope>
    <source>
        <tissue evidence="2">Adult</tissue>
    </source>
</reference>
<evidence type="ECO:0000313" key="2">
    <source>
        <dbReference type="RefSeq" id="XP_011213374.2"/>
    </source>
</evidence>
<proteinExistence type="predicted"/>
<sequence length="325" mass="37646">MFLIKRVYYSEIMKKMDSWLKQTILSDNQDLSTICFKLLSWLDTEFCGTMTYKHIETILTSAVFVDIIFEMMGEELTKDLMEKYAHHRLFLKDHCKRLSEVGVTLKSAANILATPDGYKYIFTVENLLKHLLTEVNLIYNNSMVSPKIISNDNSKYKMHLIVERIFQLPPKNIDISVDRMLSHCDFSLIGHIFLEDTNNLHISKYKILEYKICTKIAKGNISPSFIKSMYVTASSSLKGNNFLKSCLRNDVFGTSLIEFFILFFENIEREGYNMTVNSQHNLSDIIFLVHCALCSNTPSISQLSNTIRTNETVAKLIKKSFFIYY</sequence>
<dbReference type="RefSeq" id="XP_011213374.2">
    <property type="nucleotide sequence ID" value="XM_011215072.4"/>
</dbReference>
<keyword evidence="1" id="KW-1185">Reference proteome</keyword>